<dbReference type="Proteomes" id="UP000028411">
    <property type="component" value="Unassembled WGS sequence"/>
</dbReference>
<reference evidence="1 2" key="1">
    <citation type="submission" date="2014-02" db="EMBL/GenBank/DDBJ databases">
        <title>Whole genome sequence of Sphingobium chlorophenolicum NBRC 16172.</title>
        <authorList>
            <person name="Gan H.M."/>
            <person name="Gan H.Y."/>
            <person name="Chew T.H."/>
            <person name="Savka M.A."/>
        </authorList>
    </citation>
    <scope>NUCLEOTIDE SEQUENCE [LARGE SCALE GENOMIC DNA]</scope>
    <source>
        <strain evidence="1 2">NBRC 16172</strain>
    </source>
</reference>
<accession>A0A081RAD1</accession>
<evidence type="ECO:0000313" key="1">
    <source>
        <dbReference type="EMBL" id="KEQ52154.1"/>
    </source>
</evidence>
<dbReference type="AlphaFoldDB" id="A0A081RAD1"/>
<dbReference type="EMBL" id="JFHR01000050">
    <property type="protein sequence ID" value="KEQ52154.1"/>
    <property type="molecule type" value="Genomic_DNA"/>
</dbReference>
<comment type="caution">
    <text evidence="1">The sequence shown here is derived from an EMBL/GenBank/DDBJ whole genome shotgun (WGS) entry which is preliminary data.</text>
</comment>
<dbReference type="PATRIC" id="fig|46429.4.peg.3561"/>
<gene>
    <name evidence="1" type="ORF">BV95_03571</name>
</gene>
<sequence>MLQNAVKNGTDIKNNDSARRAENIGRYLIDIEPLGSLHCNDVRTLLRPKNQ</sequence>
<proteinExistence type="predicted"/>
<name>A0A081RAD1_SPHCR</name>
<protein>
    <submittedName>
        <fullName evidence="1">Uncharacterized protein</fullName>
    </submittedName>
</protein>
<organism evidence="1 2">
    <name type="scientific">Sphingobium chlorophenolicum</name>
    <dbReference type="NCBI Taxonomy" id="46429"/>
    <lineage>
        <taxon>Bacteria</taxon>
        <taxon>Pseudomonadati</taxon>
        <taxon>Pseudomonadota</taxon>
        <taxon>Alphaproteobacteria</taxon>
        <taxon>Sphingomonadales</taxon>
        <taxon>Sphingomonadaceae</taxon>
        <taxon>Sphingobium</taxon>
    </lineage>
</organism>
<evidence type="ECO:0000313" key="2">
    <source>
        <dbReference type="Proteomes" id="UP000028411"/>
    </source>
</evidence>